<protein>
    <submittedName>
        <fullName evidence="5">Aldo/keto reductase</fullName>
    </submittedName>
</protein>
<dbReference type="SUPFAM" id="SSF54862">
    <property type="entry name" value="4Fe-4S ferredoxins"/>
    <property type="match status" value="1"/>
</dbReference>
<sequence length="376" mass="43946">MFYRPFGKTDIRVSQLGFGCMRFPLKDDNDPKSIDEPVAKKMLYYAIDNSLNYLDTAYGYHSGMSEVFLGNVLKDGLRKKVFLATKLPVYLIKEKSDTTKYFNEQLQRLQTDYIDMYLLHGIDKKAWKTIQECEILKFLDDAKSSGRIRFCGFSFHDDIELFKEIVDYYPWKFCLIHLNYVDIHLQAGIEGLEYAHKKGLTVIIMESLRGGKLVKRVPQEVLNIIAQSRFQQSPVEFALRFLYNRPEITCVLSGMSSMEQVKQNIEFASQNHINTLDNRELKLYEQARTVYKSRIKINCTDCGYCMPCPQGIPISFIFELLNDFYIYDATEESRMFYNKFIENQADKCTECGQCEEKCPQKIEIVKELKIIHKVLK</sequence>
<keyword evidence="1" id="KW-0479">Metal-binding</keyword>
<evidence type="ECO:0000313" key="5">
    <source>
        <dbReference type="EMBL" id="HDY58009.1"/>
    </source>
</evidence>
<feature type="domain" description="4Fe-4S ferredoxin-type" evidence="4">
    <location>
        <begin position="338"/>
        <end position="367"/>
    </location>
</feature>
<dbReference type="AlphaFoldDB" id="A0A7V0Z3R3"/>
<dbReference type="InterPro" id="IPR023210">
    <property type="entry name" value="NADP_OxRdtase_dom"/>
</dbReference>
<name>A0A7V0Z3R3_UNCW3</name>
<reference evidence="5" key="1">
    <citation type="journal article" date="2020" name="mSystems">
        <title>Genome- and Community-Level Interaction Insights into Carbon Utilization and Element Cycling Functions of Hydrothermarchaeota in Hydrothermal Sediment.</title>
        <authorList>
            <person name="Zhou Z."/>
            <person name="Liu Y."/>
            <person name="Xu W."/>
            <person name="Pan J."/>
            <person name="Luo Z.H."/>
            <person name="Li M."/>
        </authorList>
    </citation>
    <scope>NUCLEOTIDE SEQUENCE [LARGE SCALE GENOMIC DNA]</scope>
    <source>
        <strain evidence="5">SpSt-258</strain>
    </source>
</reference>
<evidence type="ECO:0000256" key="2">
    <source>
        <dbReference type="ARBA" id="ARBA00023004"/>
    </source>
</evidence>
<dbReference type="PANTHER" id="PTHR43312:SF2">
    <property type="entry name" value="OXIDOREDUCTASE"/>
    <property type="match status" value="1"/>
</dbReference>
<dbReference type="InterPro" id="IPR017900">
    <property type="entry name" value="4Fe4S_Fe_S_CS"/>
</dbReference>
<dbReference type="Pfam" id="PF00248">
    <property type="entry name" value="Aldo_ket_red"/>
    <property type="match status" value="1"/>
</dbReference>
<dbReference type="Gene3D" id="1.10.1060.10">
    <property type="entry name" value="Alpha-helical ferredoxin"/>
    <property type="match status" value="1"/>
</dbReference>
<dbReference type="PANTHER" id="PTHR43312">
    <property type="entry name" value="D-THREO-ALDOSE 1-DEHYDROGENASE"/>
    <property type="match status" value="1"/>
</dbReference>
<dbReference type="PROSITE" id="PS00198">
    <property type="entry name" value="4FE4S_FER_1"/>
    <property type="match status" value="1"/>
</dbReference>
<proteinExistence type="predicted"/>
<accession>A0A7V0Z3R3</accession>
<dbReference type="InterPro" id="IPR053135">
    <property type="entry name" value="AKR2_Oxidoreductase"/>
</dbReference>
<evidence type="ECO:0000259" key="4">
    <source>
        <dbReference type="PROSITE" id="PS51379"/>
    </source>
</evidence>
<dbReference type="PROSITE" id="PS51379">
    <property type="entry name" value="4FE4S_FER_2"/>
    <property type="match status" value="1"/>
</dbReference>
<dbReference type="Pfam" id="PF13187">
    <property type="entry name" value="Fer4_9"/>
    <property type="match status" value="1"/>
</dbReference>
<dbReference type="EMBL" id="DSKY01000002">
    <property type="protein sequence ID" value="HDY58009.1"/>
    <property type="molecule type" value="Genomic_DNA"/>
</dbReference>
<dbReference type="InterPro" id="IPR009051">
    <property type="entry name" value="Helical_ferredxn"/>
</dbReference>
<evidence type="ECO:0000256" key="3">
    <source>
        <dbReference type="ARBA" id="ARBA00023014"/>
    </source>
</evidence>
<organism evidence="5">
    <name type="scientific">candidate division WOR-3 bacterium</name>
    <dbReference type="NCBI Taxonomy" id="2052148"/>
    <lineage>
        <taxon>Bacteria</taxon>
        <taxon>Bacteria division WOR-3</taxon>
    </lineage>
</organism>
<dbReference type="Gene3D" id="3.20.20.100">
    <property type="entry name" value="NADP-dependent oxidoreductase domain"/>
    <property type="match status" value="1"/>
</dbReference>
<dbReference type="InterPro" id="IPR017896">
    <property type="entry name" value="4Fe4S_Fe-S-bd"/>
</dbReference>
<dbReference type="GO" id="GO:0051536">
    <property type="term" value="F:iron-sulfur cluster binding"/>
    <property type="evidence" value="ECO:0007669"/>
    <property type="project" value="UniProtKB-KW"/>
</dbReference>
<dbReference type="CDD" id="cd19096">
    <property type="entry name" value="AKR_Fe-S_oxidoreductase"/>
    <property type="match status" value="1"/>
</dbReference>
<dbReference type="GO" id="GO:0046872">
    <property type="term" value="F:metal ion binding"/>
    <property type="evidence" value="ECO:0007669"/>
    <property type="project" value="UniProtKB-KW"/>
</dbReference>
<keyword evidence="3" id="KW-0411">Iron-sulfur</keyword>
<dbReference type="InterPro" id="IPR036812">
    <property type="entry name" value="NAD(P)_OxRdtase_dom_sf"/>
</dbReference>
<keyword evidence="2" id="KW-0408">Iron</keyword>
<comment type="caution">
    <text evidence="5">The sequence shown here is derived from an EMBL/GenBank/DDBJ whole genome shotgun (WGS) entry which is preliminary data.</text>
</comment>
<evidence type="ECO:0000256" key="1">
    <source>
        <dbReference type="ARBA" id="ARBA00022723"/>
    </source>
</evidence>
<dbReference type="SUPFAM" id="SSF51430">
    <property type="entry name" value="NAD(P)-linked oxidoreductase"/>
    <property type="match status" value="1"/>
</dbReference>
<gene>
    <name evidence="5" type="ORF">ENP86_00410</name>
</gene>